<reference evidence="1" key="1">
    <citation type="journal article" date="2015" name="Nature">
        <title>Complex archaea that bridge the gap between prokaryotes and eukaryotes.</title>
        <authorList>
            <person name="Spang A."/>
            <person name="Saw J.H."/>
            <person name="Jorgensen S.L."/>
            <person name="Zaremba-Niedzwiedzka K."/>
            <person name="Martijn J."/>
            <person name="Lind A.E."/>
            <person name="van Eijk R."/>
            <person name="Schleper C."/>
            <person name="Guy L."/>
            <person name="Ettema T.J."/>
        </authorList>
    </citation>
    <scope>NUCLEOTIDE SEQUENCE</scope>
</reference>
<accession>A0A0F9VD04</accession>
<evidence type="ECO:0000313" key="1">
    <source>
        <dbReference type="EMBL" id="KKN63688.1"/>
    </source>
</evidence>
<dbReference type="AlphaFoldDB" id="A0A0F9VD04"/>
<proteinExistence type="predicted"/>
<dbReference type="EMBL" id="LAZR01000582">
    <property type="protein sequence ID" value="KKN63688.1"/>
    <property type="molecule type" value="Genomic_DNA"/>
</dbReference>
<sequence>MKRKNQSPREYSLQHCKDRARERYAFELLDNDYDVLCNSVREELVGDCFIGGISRLKKVNQEGSQYTFIVVLRGRELVVVFDAGRSLVTTLLPPEQFSEHLS</sequence>
<organism evidence="1">
    <name type="scientific">marine sediment metagenome</name>
    <dbReference type="NCBI Taxonomy" id="412755"/>
    <lineage>
        <taxon>unclassified sequences</taxon>
        <taxon>metagenomes</taxon>
        <taxon>ecological metagenomes</taxon>
    </lineage>
</organism>
<protein>
    <submittedName>
        <fullName evidence="1">Uncharacterized protein</fullName>
    </submittedName>
</protein>
<gene>
    <name evidence="1" type="ORF">LCGC14_0499230</name>
</gene>
<comment type="caution">
    <text evidence="1">The sequence shown here is derived from an EMBL/GenBank/DDBJ whole genome shotgun (WGS) entry which is preliminary data.</text>
</comment>
<name>A0A0F9VD04_9ZZZZ</name>